<accession>A0A9P4QFZ8</accession>
<organism evidence="8 9">
    <name type="scientific">Polychaeton citri CBS 116435</name>
    <dbReference type="NCBI Taxonomy" id="1314669"/>
    <lineage>
        <taxon>Eukaryota</taxon>
        <taxon>Fungi</taxon>
        <taxon>Dikarya</taxon>
        <taxon>Ascomycota</taxon>
        <taxon>Pezizomycotina</taxon>
        <taxon>Dothideomycetes</taxon>
        <taxon>Dothideomycetidae</taxon>
        <taxon>Capnodiales</taxon>
        <taxon>Capnodiaceae</taxon>
        <taxon>Polychaeton</taxon>
    </lineage>
</organism>
<feature type="domain" description="GRF-type" evidence="7">
    <location>
        <begin position="64"/>
        <end position="110"/>
    </location>
</feature>
<evidence type="ECO:0000256" key="4">
    <source>
        <dbReference type="PROSITE-ProRule" id="PRU01343"/>
    </source>
</evidence>
<comment type="caution">
    <text evidence="8">The sequence shown here is derived from an EMBL/GenBank/DDBJ whole genome shotgun (WGS) entry which is preliminary data.</text>
</comment>
<gene>
    <name evidence="8" type="ORF">K431DRAFT_343406</name>
</gene>
<evidence type="ECO:0000256" key="1">
    <source>
        <dbReference type="ARBA" id="ARBA00022723"/>
    </source>
</evidence>
<evidence type="ECO:0000256" key="2">
    <source>
        <dbReference type="ARBA" id="ARBA00022771"/>
    </source>
</evidence>
<dbReference type="OrthoDB" id="430051at2759"/>
<feature type="region of interest" description="Disordered" evidence="6">
    <location>
        <begin position="1"/>
        <end position="49"/>
    </location>
</feature>
<evidence type="ECO:0000256" key="6">
    <source>
        <dbReference type="SAM" id="MobiDB-lite"/>
    </source>
</evidence>
<feature type="coiled-coil region" evidence="5">
    <location>
        <begin position="389"/>
        <end position="416"/>
    </location>
</feature>
<feature type="region of interest" description="Disordered" evidence="6">
    <location>
        <begin position="115"/>
        <end position="185"/>
    </location>
</feature>
<dbReference type="Proteomes" id="UP000799441">
    <property type="component" value="Unassembled WGS sequence"/>
</dbReference>
<keyword evidence="5" id="KW-0175">Coiled coil</keyword>
<evidence type="ECO:0000313" key="9">
    <source>
        <dbReference type="Proteomes" id="UP000799441"/>
    </source>
</evidence>
<sequence>MSNLWGRRAHGASSTRARSNSSAQSRNSSNNREGRGAHSNGGDVGGGSRARPLRGLFVGGVWHCDCQPRLPAEHFKVKKEGKNQGRWFYTCQQKHGANKGCELFLWDEDAKPREASTVLSGRRSEPSASNGIPRVGNTAQDGSGVADTNPPAQAVDATTARPKPAHPGPSTVAPASKKRSAADAFDEDEGFFDRSFSSEAATELMKLADEVEFQTPHKARNTGVYATPATTTEKKKRVLPWDREVLATPVSKGRGIQTYFEVTPSKPPVPPQQSSSSVIPGAELPARPPQWPESVDRVDEPLVVPATPQKQRSPGETIALETPATASWYKNALEDPADVSGSLTSEVLAELSSIDIPSDTLSKVRSILTKHDLKTQGVIMGRDISRRALKSKDAKIAELRYRVEMAEAEKEVMKKMPKQLQLERAESKG</sequence>
<dbReference type="Pfam" id="PF06839">
    <property type="entry name" value="Zn_ribbon_GRF"/>
    <property type="match status" value="1"/>
</dbReference>
<evidence type="ECO:0000313" key="8">
    <source>
        <dbReference type="EMBL" id="KAF2724928.1"/>
    </source>
</evidence>
<feature type="compositionally biased region" description="Low complexity" evidence="6">
    <location>
        <begin position="12"/>
        <end position="31"/>
    </location>
</feature>
<evidence type="ECO:0000256" key="5">
    <source>
        <dbReference type="SAM" id="Coils"/>
    </source>
</evidence>
<dbReference type="AlphaFoldDB" id="A0A9P4QFZ8"/>
<keyword evidence="9" id="KW-1185">Reference proteome</keyword>
<keyword evidence="1" id="KW-0479">Metal-binding</keyword>
<protein>
    <recommendedName>
        <fullName evidence="7">GRF-type domain-containing protein</fullName>
    </recommendedName>
</protein>
<name>A0A9P4QFZ8_9PEZI</name>
<dbReference type="InterPro" id="IPR010666">
    <property type="entry name" value="Znf_GRF"/>
</dbReference>
<feature type="region of interest" description="Disordered" evidence="6">
    <location>
        <begin position="262"/>
        <end position="294"/>
    </location>
</feature>
<keyword evidence="3" id="KW-0862">Zinc</keyword>
<dbReference type="EMBL" id="MU003769">
    <property type="protein sequence ID" value="KAF2724928.1"/>
    <property type="molecule type" value="Genomic_DNA"/>
</dbReference>
<reference evidence="8" key="1">
    <citation type="journal article" date="2020" name="Stud. Mycol.">
        <title>101 Dothideomycetes genomes: a test case for predicting lifestyles and emergence of pathogens.</title>
        <authorList>
            <person name="Haridas S."/>
            <person name="Albert R."/>
            <person name="Binder M."/>
            <person name="Bloem J."/>
            <person name="Labutti K."/>
            <person name="Salamov A."/>
            <person name="Andreopoulos B."/>
            <person name="Baker S."/>
            <person name="Barry K."/>
            <person name="Bills G."/>
            <person name="Bluhm B."/>
            <person name="Cannon C."/>
            <person name="Castanera R."/>
            <person name="Culley D."/>
            <person name="Daum C."/>
            <person name="Ezra D."/>
            <person name="Gonzalez J."/>
            <person name="Henrissat B."/>
            <person name="Kuo A."/>
            <person name="Liang C."/>
            <person name="Lipzen A."/>
            <person name="Lutzoni F."/>
            <person name="Magnuson J."/>
            <person name="Mondo S."/>
            <person name="Nolan M."/>
            <person name="Ohm R."/>
            <person name="Pangilinan J."/>
            <person name="Park H.-J."/>
            <person name="Ramirez L."/>
            <person name="Alfaro M."/>
            <person name="Sun H."/>
            <person name="Tritt A."/>
            <person name="Yoshinaga Y."/>
            <person name="Zwiers L.-H."/>
            <person name="Turgeon B."/>
            <person name="Goodwin S."/>
            <person name="Spatafora J."/>
            <person name="Crous P."/>
            <person name="Grigoriev I."/>
        </authorList>
    </citation>
    <scope>NUCLEOTIDE SEQUENCE</scope>
    <source>
        <strain evidence="8">CBS 116435</strain>
    </source>
</reference>
<proteinExistence type="predicted"/>
<evidence type="ECO:0000259" key="7">
    <source>
        <dbReference type="PROSITE" id="PS51999"/>
    </source>
</evidence>
<keyword evidence="2 4" id="KW-0863">Zinc-finger</keyword>
<dbReference type="PROSITE" id="PS51999">
    <property type="entry name" value="ZF_GRF"/>
    <property type="match status" value="1"/>
</dbReference>
<dbReference type="GO" id="GO:0008270">
    <property type="term" value="F:zinc ion binding"/>
    <property type="evidence" value="ECO:0007669"/>
    <property type="project" value="UniProtKB-KW"/>
</dbReference>
<evidence type="ECO:0000256" key="3">
    <source>
        <dbReference type="ARBA" id="ARBA00022833"/>
    </source>
</evidence>